<accession>A0A0H4X6B9</accession>
<organism evidence="2 3">
    <name type="scientific">Pseudomyxococcus hansupus</name>
    <dbReference type="NCBI Taxonomy" id="1297742"/>
    <lineage>
        <taxon>Bacteria</taxon>
        <taxon>Pseudomonadati</taxon>
        <taxon>Myxococcota</taxon>
        <taxon>Myxococcia</taxon>
        <taxon>Myxococcales</taxon>
        <taxon>Cystobacterineae</taxon>
        <taxon>Myxococcaceae</taxon>
        <taxon>Pseudomyxococcus</taxon>
    </lineage>
</organism>
<dbReference type="PATRIC" id="fig|1297742.4.peg.6124"/>
<feature type="region of interest" description="Disordered" evidence="1">
    <location>
        <begin position="1"/>
        <end position="20"/>
    </location>
</feature>
<dbReference type="AlphaFoldDB" id="A0A0H4X6B9"/>
<evidence type="ECO:0000256" key="1">
    <source>
        <dbReference type="SAM" id="MobiDB-lite"/>
    </source>
</evidence>
<sequence length="61" mass="6273">MTPVESLMAGSLDSESGEAHVKNTYVNCDTATVAPRKRLPTPPPAVPPLAGPGQSSASQVR</sequence>
<name>A0A0H4X6B9_9BACT</name>
<proteinExistence type="predicted"/>
<reference evidence="2 3" key="1">
    <citation type="journal article" date="2016" name="PLoS ONE">
        <title>Complete Genome Sequence and Comparative Genomics of a Novel Myxobacterium Myxococcus hansupus.</title>
        <authorList>
            <person name="Sharma G."/>
            <person name="Narwani T."/>
            <person name="Subramanian S."/>
        </authorList>
    </citation>
    <scope>NUCLEOTIDE SEQUENCE [LARGE SCALE GENOMIC DNA]</scope>
    <source>
        <strain evidence="3">mixupus</strain>
    </source>
</reference>
<feature type="compositionally biased region" description="Pro residues" evidence="1">
    <location>
        <begin position="40"/>
        <end position="50"/>
    </location>
</feature>
<feature type="region of interest" description="Disordered" evidence="1">
    <location>
        <begin position="32"/>
        <end position="61"/>
    </location>
</feature>
<gene>
    <name evidence="2" type="ORF">A176_006032</name>
</gene>
<dbReference type="Proteomes" id="UP000009026">
    <property type="component" value="Chromosome"/>
</dbReference>
<dbReference type="KEGG" id="mym:A176_006032"/>
<evidence type="ECO:0000313" key="3">
    <source>
        <dbReference type="Proteomes" id="UP000009026"/>
    </source>
</evidence>
<evidence type="ECO:0000313" key="2">
    <source>
        <dbReference type="EMBL" id="AKQ69120.1"/>
    </source>
</evidence>
<keyword evidence="3" id="KW-1185">Reference proteome</keyword>
<protein>
    <submittedName>
        <fullName evidence="2">Uncharacterized protein</fullName>
    </submittedName>
</protein>
<dbReference type="EMBL" id="CP012109">
    <property type="protein sequence ID" value="AKQ69120.1"/>
    <property type="molecule type" value="Genomic_DNA"/>
</dbReference>
<dbReference type="STRING" id="1297742.A176_006032"/>